<feature type="binding site" evidence="2">
    <location>
        <position position="116"/>
    </location>
    <ligand>
        <name>substrate</name>
    </ligand>
</feature>
<dbReference type="CDD" id="cd03440">
    <property type="entry name" value="hot_dog"/>
    <property type="match status" value="1"/>
</dbReference>
<keyword evidence="5" id="KW-1185">Reference proteome</keyword>
<comment type="caution">
    <text evidence="4">The sequence shown here is derived from an EMBL/GenBank/DDBJ whole genome shotgun (WGS) entry which is preliminary data.</text>
</comment>
<feature type="active site" evidence="1">
    <location>
        <position position="46"/>
    </location>
</feature>
<feature type="binding site" evidence="2">
    <location>
        <position position="65"/>
    </location>
    <ligand>
        <name>CoA</name>
        <dbReference type="ChEBI" id="CHEBI:57287"/>
    </ligand>
</feature>
<dbReference type="Proteomes" id="UP000031057">
    <property type="component" value="Unassembled WGS sequence"/>
</dbReference>
<dbReference type="EMBL" id="JTDI01000005">
    <property type="protein sequence ID" value="KHK90184.1"/>
    <property type="molecule type" value="Genomic_DNA"/>
</dbReference>
<dbReference type="Pfam" id="PF22636">
    <property type="entry name" value="FlK"/>
    <property type="match status" value="1"/>
</dbReference>
<dbReference type="AlphaFoldDB" id="A0A0B1ZLI3"/>
<dbReference type="PANTHER" id="PTHR36934:SF1">
    <property type="entry name" value="THIOESTERASE DOMAIN-CONTAINING PROTEIN"/>
    <property type="match status" value="1"/>
</dbReference>
<dbReference type="InterPro" id="IPR054485">
    <property type="entry name" value="FlK-like_dom"/>
</dbReference>
<sequence>MKTVSSLVPGLAAQIEAIVTKDDLASALGSGDVAVLGTPRMIALAEAATMKALSGALDEGWTSVGTRVDMRHLAPTPQGGTLRVRAELTGVDGRALTFAVEVLDGNILAGRGTIERFLVERETFLMRVQQRRD</sequence>
<dbReference type="STRING" id="1348853.LK12_16080"/>
<dbReference type="RefSeq" id="WP_039286278.1">
    <property type="nucleotide sequence ID" value="NZ_JTDI01000005.1"/>
</dbReference>
<dbReference type="InterPro" id="IPR029069">
    <property type="entry name" value="HotDog_dom_sf"/>
</dbReference>
<name>A0A0B1ZLI3_9SPHN</name>
<dbReference type="Gene3D" id="3.10.129.10">
    <property type="entry name" value="Hotdog Thioesterase"/>
    <property type="match status" value="1"/>
</dbReference>
<dbReference type="PIRSF" id="PIRSF014972">
    <property type="entry name" value="FlK"/>
    <property type="match status" value="1"/>
</dbReference>
<organism evidence="4 5">
    <name type="scientific">Novosphingobium malaysiense</name>
    <dbReference type="NCBI Taxonomy" id="1348853"/>
    <lineage>
        <taxon>Bacteria</taxon>
        <taxon>Pseudomonadati</taxon>
        <taxon>Pseudomonadota</taxon>
        <taxon>Alphaproteobacteria</taxon>
        <taxon>Sphingomonadales</taxon>
        <taxon>Sphingomonadaceae</taxon>
        <taxon>Novosphingobium</taxon>
    </lineage>
</organism>
<dbReference type="InterPro" id="IPR025540">
    <property type="entry name" value="FlK"/>
</dbReference>
<dbReference type="PANTHER" id="PTHR36934">
    <property type="entry name" value="BLR0278 PROTEIN"/>
    <property type="match status" value="1"/>
</dbReference>
<feature type="active site" evidence="1">
    <location>
        <position position="38"/>
    </location>
</feature>
<feature type="domain" description="Fluoroacetyl-CoA-specific thioesterase-like" evidence="3">
    <location>
        <begin position="19"/>
        <end position="122"/>
    </location>
</feature>
<dbReference type="OrthoDB" id="6902891at2"/>
<proteinExistence type="predicted"/>
<gene>
    <name evidence="4" type="ORF">LK12_16080</name>
</gene>
<evidence type="ECO:0000259" key="3">
    <source>
        <dbReference type="Pfam" id="PF22636"/>
    </source>
</evidence>
<evidence type="ECO:0000256" key="2">
    <source>
        <dbReference type="PIRSR" id="PIRSR014972-2"/>
    </source>
</evidence>
<dbReference type="SUPFAM" id="SSF54637">
    <property type="entry name" value="Thioesterase/thiol ester dehydrase-isomerase"/>
    <property type="match status" value="1"/>
</dbReference>
<evidence type="ECO:0000313" key="4">
    <source>
        <dbReference type="EMBL" id="KHK90184.1"/>
    </source>
</evidence>
<feature type="binding site" evidence="2">
    <location>
        <position position="65"/>
    </location>
    <ligand>
        <name>substrate</name>
    </ligand>
</feature>
<feature type="active site" evidence="1">
    <location>
        <position position="72"/>
    </location>
</feature>
<evidence type="ECO:0000313" key="5">
    <source>
        <dbReference type="Proteomes" id="UP000031057"/>
    </source>
</evidence>
<protein>
    <recommendedName>
        <fullName evidence="3">Fluoroacetyl-CoA-specific thioesterase-like domain-containing protein</fullName>
    </recommendedName>
</protein>
<reference evidence="4 5" key="1">
    <citation type="submission" date="2014-10" db="EMBL/GenBank/DDBJ databases">
        <title>Genome sequence of Novosphingobium malaysiense MUSC 273(T).</title>
        <authorList>
            <person name="Lee L.-H."/>
        </authorList>
    </citation>
    <scope>NUCLEOTIDE SEQUENCE [LARGE SCALE GENOMIC DNA]</scope>
    <source>
        <strain evidence="4 5">MUSC 273</strain>
    </source>
</reference>
<accession>A0A0B1ZLI3</accession>
<evidence type="ECO:0000256" key="1">
    <source>
        <dbReference type="PIRSR" id="PIRSR014972-1"/>
    </source>
</evidence>